<dbReference type="GO" id="GO:0003824">
    <property type="term" value="F:catalytic activity"/>
    <property type="evidence" value="ECO:0007669"/>
    <property type="project" value="InterPro"/>
</dbReference>
<reference evidence="2" key="2">
    <citation type="submission" date="2010-02" db="EMBL/GenBank/DDBJ databases">
        <authorList>
            <person name="Genoscope - CEA"/>
        </authorList>
    </citation>
    <scope>NUCLEOTIDE SEQUENCE</scope>
    <source>
        <strain evidence="2">CFBP2957</strain>
        <plasmid evidence="2">RCFBPv3_mp</plasmid>
    </source>
</reference>
<geneLocation type="plasmid" evidence="2">
    <name>RCFBPv3_mp</name>
</geneLocation>
<accession>D8P6F6</accession>
<sequence length="219" mass="23498">MVDTLEHAVPQKAGLLSLGVIDKAGGVSAFAPGRDVPSQTVPFACLKDEAPAPFKQEVDAGSGRHIHHKFVVYDFNGAQPVVFCGSSNLSRGGEEQNGDGLIAMHDPAIVTVYAIEAVRLFDHYRFRASQPAGAEGDRCVGRTVLRSAQHQVHRVRAVRPVDGNGRRAGLSRAGVKPARKRIGEGGPASIMFPARAPVFSTRTSVSRLAWRIGRARTRT</sequence>
<dbReference type="GO" id="GO:0006793">
    <property type="term" value="P:phosphorus metabolic process"/>
    <property type="evidence" value="ECO:0007669"/>
    <property type="project" value="UniProtKB-ARBA"/>
</dbReference>
<dbReference type="Gene3D" id="3.30.870.10">
    <property type="entry name" value="Endonuclease Chain A"/>
    <property type="match status" value="1"/>
</dbReference>
<organism evidence="2">
    <name type="scientific">Ralstonia solanacearum CFBP2957</name>
    <dbReference type="NCBI Taxonomy" id="859656"/>
    <lineage>
        <taxon>Bacteria</taxon>
        <taxon>Pseudomonadati</taxon>
        <taxon>Pseudomonadota</taxon>
        <taxon>Betaproteobacteria</taxon>
        <taxon>Burkholderiales</taxon>
        <taxon>Burkholderiaceae</taxon>
        <taxon>Ralstonia</taxon>
        <taxon>Ralstonia solanacearum species complex</taxon>
    </lineage>
</organism>
<dbReference type="PATRIC" id="fig|859656.5.peg.4836"/>
<dbReference type="AlphaFoldDB" id="D8P6F6"/>
<dbReference type="RefSeq" id="WP_013208954.1">
    <property type="nucleotide sequence ID" value="NC_014309.1"/>
</dbReference>
<gene>
    <name evidence="2" type="ORF">RCFBP_mp30409</name>
</gene>
<dbReference type="EMBL" id="FP885907">
    <property type="protein sequence ID" value="CBJ54492.1"/>
    <property type="molecule type" value="Genomic_DNA"/>
</dbReference>
<keyword evidence="2" id="KW-0614">Plasmid</keyword>
<reference evidence="2" key="1">
    <citation type="journal article" date="2010" name="BMC Genomics">
        <title>Genomes of three tomato pathogens within the Ralstonia solanacearum species complex reveal significant evolutionary divergence.</title>
        <authorList>
            <person name="Remenant B."/>
            <person name="Coupat-Goutaland B."/>
            <person name="Guidot A."/>
            <person name="Cellier G."/>
            <person name="Wicker E."/>
            <person name="Allen C."/>
            <person name="Fegan M."/>
            <person name="Pruvost O."/>
            <person name="Elbaz M."/>
            <person name="Calteau A."/>
            <person name="Salvignol G."/>
            <person name="Mornico D."/>
            <person name="Mangenot S."/>
            <person name="Barbe V."/>
            <person name="Medigue C."/>
            <person name="Prior P."/>
        </authorList>
    </citation>
    <scope>NUCLEOTIDE SEQUENCE [LARGE SCALE GENOMIC DNA]</scope>
    <source>
        <strain evidence="2">CFBP2957</strain>
        <plasmid evidence="2">RCFBPv3_mp</plasmid>
    </source>
</reference>
<protein>
    <recommendedName>
        <fullName evidence="1">PLD phosphodiesterase domain-containing protein</fullName>
    </recommendedName>
</protein>
<name>D8P6F6_RALSL</name>
<dbReference type="PROSITE" id="PS50035">
    <property type="entry name" value="PLD"/>
    <property type="match status" value="1"/>
</dbReference>
<evidence type="ECO:0000313" key="2">
    <source>
        <dbReference type="EMBL" id="CBJ54492.1"/>
    </source>
</evidence>
<dbReference type="CDD" id="cd09173">
    <property type="entry name" value="PLDc_Nuc_like_unchar1_2"/>
    <property type="match status" value="1"/>
</dbReference>
<proteinExistence type="predicted"/>
<dbReference type="SUPFAM" id="SSF56024">
    <property type="entry name" value="Phospholipase D/nuclease"/>
    <property type="match status" value="1"/>
</dbReference>
<feature type="domain" description="PLD phosphodiesterase" evidence="1">
    <location>
        <begin position="62"/>
        <end position="93"/>
    </location>
</feature>
<evidence type="ECO:0000259" key="1">
    <source>
        <dbReference type="PROSITE" id="PS50035"/>
    </source>
</evidence>
<dbReference type="InterPro" id="IPR001736">
    <property type="entry name" value="PLipase_D/transphosphatidylase"/>
</dbReference>